<dbReference type="EMBL" id="JBBNAG010000004">
    <property type="protein sequence ID" value="KAK9140060.1"/>
    <property type="molecule type" value="Genomic_DNA"/>
</dbReference>
<protein>
    <submittedName>
        <fullName evidence="1">Uncharacterized protein</fullName>
    </submittedName>
</protein>
<accession>A0AAP0JUR9</accession>
<proteinExistence type="predicted"/>
<name>A0AAP0JUR9_9MAGN</name>
<dbReference type="AlphaFoldDB" id="A0AAP0JUR9"/>
<evidence type="ECO:0000313" key="1">
    <source>
        <dbReference type="EMBL" id="KAK9140060.1"/>
    </source>
</evidence>
<organism evidence="1 2">
    <name type="scientific">Stephania cephalantha</name>
    <dbReference type="NCBI Taxonomy" id="152367"/>
    <lineage>
        <taxon>Eukaryota</taxon>
        <taxon>Viridiplantae</taxon>
        <taxon>Streptophyta</taxon>
        <taxon>Embryophyta</taxon>
        <taxon>Tracheophyta</taxon>
        <taxon>Spermatophyta</taxon>
        <taxon>Magnoliopsida</taxon>
        <taxon>Ranunculales</taxon>
        <taxon>Menispermaceae</taxon>
        <taxon>Menispermoideae</taxon>
        <taxon>Cissampelideae</taxon>
        <taxon>Stephania</taxon>
    </lineage>
</organism>
<gene>
    <name evidence="1" type="ORF">Scep_009741</name>
</gene>
<evidence type="ECO:0000313" key="2">
    <source>
        <dbReference type="Proteomes" id="UP001419268"/>
    </source>
</evidence>
<comment type="caution">
    <text evidence="1">The sequence shown here is derived from an EMBL/GenBank/DDBJ whole genome shotgun (WGS) entry which is preliminary data.</text>
</comment>
<keyword evidence="2" id="KW-1185">Reference proteome</keyword>
<reference evidence="1 2" key="1">
    <citation type="submission" date="2024-01" db="EMBL/GenBank/DDBJ databases">
        <title>Genome assemblies of Stephania.</title>
        <authorList>
            <person name="Yang L."/>
        </authorList>
    </citation>
    <scope>NUCLEOTIDE SEQUENCE [LARGE SCALE GENOMIC DNA]</scope>
    <source>
        <strain evidence="1">JXDWG</strain>
        <tissue evidence="1">Leaf</tissue>
    </source>
</reference>
<dbReference type="Proteomes" id="UP001419268">
    <property type="component" value="Unassembled WGS sequence"/>
</dbReference>
<sequence length="159" mass="17359">MNGYDVEIMLPPGRKYGKSVHVTEKNTVDEVTGNLRIRVRSRGSFTWITIISGNEKELKEPYGIPSHGMFEPLPERVRIGQVYALPCEPHIFELCPGQAQGSSKSPQKPDKTHAFLGLGRSALVCVTQSKESLPTVIKALHCSGQGCPGSSLRGIRSNS</sequence>